<organism evidence="1">
    <name type="scientific">Siphoviridae sp. ctWBz6</name>
    <dbReference type="NCBI Taxonomy" id="2825536"/>
    <lineage>
        <taxon>Viruses</taxon>
        <taxon>Duplodnaviria</taxon>
        <taxon>Heunggongvirae</taxon>
        <taxon>Uroviricota</taxon>
        <taxon>Caudoviricetes</taxon>
    </lineage>
</organism>
<proteinExistence type="predicted"/>
<name>A0A8S5QGG5_9CAUD</name>
<reference evidence="1" key="1">
    <citation type="journal article" date="2021" name="Proc. Natl. Acad. Sci. U.S.A.">
        <title>A Catalog of Tens of Thousands of Viruses from Human Metagenomes Reveals Hidden Associations with Chronic Diseases.</title>
        <authorList>
            <person name="Tisza M.J."/>
            <person name="Buck C.B."/>
        </authorList>
    </citation>
    <scope>NUCLEOTIDE SEQUENCE</scope>
    <source>
        <strain evidence="1">CtWBz6</strain>
    </source>
</reference>
<sequence>MMVGVSKDILVFGNNLIFSPGNESGNVLDFVLFQNPSDGITFLTRNITHEFAGNKYLSGIFVIGVVGLRNEFYRFMYVVVLIDWPTSLSGLDDGAGSKTIIRIFTSEAL</sequence>
<dbReference type="EMBL" id="BK015647">
    <property type="protein sequence ID" value="DAE17853.1"/>
    <property type="molecule type" value="Genomic_DNA"/>
</dbReference>
<accession>A0A8S5QGG5</accession>
<protein>
    <submittedName>
        <fullName evidence="1">Uncharacterized protein</fullName>
    </submittedName>
</protein>
<evidence type="ECO:0000313" key="1">
    <source>
        <dbReference type="EMBL" id="DAE17853.1"/>
    </source>
</evidence>